<sequence length="51" mass="6441">MDIWRSYSICTKWGSRLPRKNSSESNRERNETRLKIWTQFWISWWATRYQT</sequence>
<accession>A0A8J5J8R7</accession>
<name>A0A8J5J8R7_9STRA</name>
<evidence type="ECO:0000313" key="2">
    <source>
        <dbReference type="Proteomes" id="UP000709295"/>
    </source>
</evidence>
<organism evidence="1 2">
    <name type="scientific">Phytophthora aleatoria</name>
    <dbReference type="NCBI Taxonomy" id="2496075"/>
    <lineage>
        <taxon>Eukaryota</taxon>
        <taxon>Sar</taxon>
        <taxon>Stramenopiles</taxon>
        <taxon>Oomycota</taxon>
        <taxon>Peronosporomycetes</taxon>
        <taxon>Peronosporales</taxon>
        <taxon>Peronosporaceae</taxon>
        <taxon>Phytophthora</taxon>
    </lineage>
</organism>
<proteinExistence type="predicted"/>
<protein>
    <submittedName>
        <fullName evidence="1">Uncharacterized protein</fullName>
    </submittedName>
</protein>
<comment type="caution">
    <text evidence="1">The sequence shown here is derived from an EMBL/GenBank/DDBJ whole genome shotgun (WGS) entry which is preliminary data.</text>
</comment>
<evidence type="ECO:0000313" key="1">
    <source>
        <dbReference type="EMBL" id="KAG6963681.1"/>
    </source>
</evidence>
<dbReference type="EMBL" id="JAENGY010000411">
    <property type="protein sequence ID" value="KAG6963681.1"/>
    <property type="molecule type" value="Genomic_DNA"/>
</dbReference>
<dbReference type="Proteomes" id="UP000709295">
    <property type="component" value="Unassembled WGS sequence"/>
</dbReference>
<dbReference type="AlphaFoldDB" id="A0A8J5J8R7"/>
<keyword evidence="2" id="KW-1185">Reference proteome</keyword>
<gene>
    <name evidence="1" type="ORF">JG688_00008061</name>
</gene>
<reference evidence="1" key="1">
    <citation type="submission" date="2021-01" db="EMBL/GenBank/DDBJ databases">
        <title>Phytophthora aleatoria, a newly-described species from Pinus radiata is distinct from Phytophthora cactorum isolates based on comparative genomics.</title>
        <authorList>
            <person name="Mcdougal R."/>
            <person name="Panda P."/>
            <person name="Williams N."/>
            <person name="Studholme D.J."/>
        </authorList>
    </citation>
    <scope>NUCLEOTIDE SEQUENCE</scope>
    <source>
        <strain evidence="1">NZFS 4037</strain>
    </source>
</reference>